<protein>
    <submittedName>
        <fullName evidence="1">Uncharacterized protein</fullName>
    </submittedName>
</protein>
<proteinExistence type="predicted"/>
<dbReference type="EMBL" id="GBXM01058021">
    <property type="protein sequence ID" value="JAH50556.1"/>
    <property type="molecule type" value="Transcribed_RNA"/>
</dbReference>
<organism evidence="1">
    <name type="scientific">Anguilla anguilla</name>
    <name type="common">European freshwater eel</name>
    <name type="synonym">Muraena anguilla</name>
    <dbReference type="NCBI Taxonomy" id="7936"/>
    <lineage>
        <taxon>Eukaryota</taxon>
        <taxon>Metazoa</taxon>
        <taxon>Chordata</taxon>
        <taxon>Craniata</taxon>
        <taxon>Vertebrata</taxon>
        <taxon>Euteleostomi</taxon>
        <taxon>Actinopterygii</taxon>
        <taxon>Neopterygii</taxon>
        <taxon>Teleostei</taxon>
        <taxon>Anguilliformes</taxon>
        <taxon>Anguillidae</taxon>
        <taxon>Anguilla</taxon>
    </lineage>
</organism>
<reference evidence="1" key="2">
    <citation type="journal article" date="2015" name="Fish Shellfish Immunol.">
        <title>Early steps in the European eel (Anguilla anguilla)-Vibrio vulnificus interaction in the gills: Role of the RtxA13 toxin.</title>
        <authorList>
            <person name="Callol A."/>
            <person name="Pajuelo D."/>
            <person name="Ebbesson L."/>
            <person name="Teles M."/>
            <person name="MacKenzie S."/>
            <person name="Amaro C."/>
        </authorList>
    </citation>
    <scope>NUCLEOTIDE SEQUENCE</scope>
</reference>
<name>A0A0E9TAB1_ANGAN</name>
<evidence type="ECO:0000313" key="1">
    <source>
        <dbReference type="EMBL" id="JAH50556.1"/>
    </source>
</evidence>
<accession>A0A0E9TAB1</accession>
<reference evidence="1" key="1">
    <citation type="submission" date="2014-11" db="EMBL/GenBank/DDBJ databases">
        <authorList>
            <person name="Amaro Gonzalez C."/>
        </authorList>
    </citation>
    <scope>NUCLEOTIDE SEQUENCE</scope>
</reference>
<dbReference type="AlphaFoldDB" id="A0A0E9TAB1"/>
<sequence length="58" mass="6896">MQYHQLMAPLWCVKHLQLLISCFKRLNIQCYFDVFCMLSTHDNPSTFGDVLGIFEHVY</sequence>